<sequence>MRYYFLILLIISTILITLTVTAPDRKSKNSEKSDDEELSNLQIQVNAPDGKGFVHSALPIEARAHGARLHGGQSKPSIGDDVLIPFDDPNFE</sequence>
<feature type="region of interest" description="Disordered" evidence="1">
    <location>
        <begin position="66"/>
        <end position="92"/>
    </location>
</feature>
<dbReference type="OrthoDB" id="10387153at2759"/>
<protein>
    <submittedName>
        <fullName evidence="3">Secreted protein</fullName>
    </submittedName>
</protein>
<accession>Q9XWM7</accession>
<dbReference type="RefSeq" id="NP_492864.1">
    <property type="nucleotide sequence ID" value="NM_060463.4"/>
</dbReference>
<dbReference type="PaxDb" id="6239-Y52B11B.1"/>
<dbReference type="HOGENOM" id="CLU_2415281_0_0_1"/>
<dbReference type="CTD" id="173008"/>
<dbReference type="AlphaFoldDB" id="Q9XWM7"/>
<keyword evidence="4" id="KW-1185">Reference proteome</keyword>
<feature type="chain" id="PRO_5004337796" evidence="2">
    <location>
        <begin position="22"/>
        <end position="92"/>
    </location>
</feature>
<dbReference type="Proteomes" id="UP000001940">
    <property type="component" value="Chromosome I"/>
</dbReference>
<evidence type="ECO:0000313" key="3">
    <source>
        <dbReference type="EMBL" id="CAA21626.1"/>
    </source>
</evidence>
<dbReference type="WormBase" id="Y52B11B.1">
    <property type="protein sequence ID" value="CE19220"/>
    <property type="gene ID" value="WBGene00013130"/>
</dbReference>
<evidence type="ECO:0000313" key="4">
    <source>
        <dbReference type="Proteomes" id="UP000001940"/>
    </source>
</evidence>
<evidence type="ECO:0000256" key="1">
    <source>
        <dbReference type="SAM" id="MobiDB-lite"/>
    </source>
</evidence>
<organism evidence="3 4">
    <name type="scientific">Caenorhabditis elegans</name>
    <dbReference type="NCBI Taxonomy" id="6239"/>
    <lineage>
        <taxon>Eukaryota</taxon>
        <taxon>Metazoa</taxon>
        <taxon>Ecdysozoa</taxon>
        <taxon>Nematoda</taxon>
        <taxon>Chromadorea</taxon>
        <taxon>Rhabditida</taxon>
        <taxon>Rhabditina</taxon>
        <taxon>Rhabditomorpha</taxon>
        <taxon>Rhabditoidea</taxon>
        <taxon>Rhabditidae</taxon>
        <taxon>Peloderinae</taxon>
        <taxon>Caenorhabditis</taxon>
    </lineage>
</organism>
<reference evidence="3 4" key="1">
    <citation type="journal article" date="1998" name="Science">
        <title>Genome sequence of the nematode C. elegans: a platform for investigating biology.</title>
        <authorList>
            <consortium name="The C. elegans sequencing consortium"/>
            <person name="Sulson J.E."/>
            <person name="Waterston R."/>
        </authorList>
    </citation>
    <scope>NUCLEOTIDE SEQUENCE [LARGE SCALE GENOMIC DNA]</scope>
    <source>
        <strain evidence="3 4">Bristol N2</strain>
    </source>
</reference>
<dbReference type="GeneID" id="173008"/>
<evidence type="ECO:0000256" key="2">
    <source>
        <dbReference type="SAM" id="SignalP"/>
    </source>
</evidence>
<dbReference type="InParanoid" id="Q9XWM7"/>
<dbReference type="FunCoup" id="Q9XWM7">
    <property type="interactions" value="126"/>
</dbReference>
<keyword evidence="2" id="KW-0732">Signal</keyword>
<evidence type="ECO:0000313" key="5">
    <source>
        <dbReference type="WormBase" id="Y52B11B.1"/>
    </source>
</evidence>
<dbReference type="UCSC" id="Y52B11B.1">
    <property type="organism name" value="c. elegans"/>
</dbReference>
<name>Q9XWM7_CAEEL</name>
<dbReference type="KEGG" id="cel:CELE_Y52B11B.1"/>
<gene>
    <name evidence="3" type="ORF">CELE_Y52B11B.1</name>
    <name evidence="3 5" type="ORF">Y52B11B.1</name>
</gene>
<dbReference type="AGR" id="WB:WBGene00013130"/>
<dbReference type="EMBL" id="BX284601">
    <property type="protein sequence ID" value="CAA21626.1"/>
    <property type="molecule type" value="Genomic_DNA"/>
</dbReference>
<dbReference type="eggNOG" id="ENOG502TIXJ">
    <property type="taxonomic scope" value="Eukaryota"/>
</dbReference>
<dbReference type="PIR" id="T27109">
    <property type="entry name" value="T27109"/>
</dbReference>
<proteinExistence type="predicted"/>
<dbReference type="Bgee" id="WBGene00013130">
    <property type="expression patterns" value="Expressed in larva and 3 other cell types or tissues"/>
</dbReference>
<feature type="signal peptide" evidence="2">
    <location>
        <begin position="1"/>
        <end position="21"/>
    </location>
</feature>